<accession>A0A4Y2XAX2</accession>
<sequence>MEATYQFLCPAIISLDSLQDHPRDRAFHLVEQSRDSVGTQGAHADSQATKFSPILSSFLRRPSRPNIQRSFRGVNCTRYFPCLHPGWQQWPRQHSLSGYMKPT</sequence>
<comment type="caution">
    <text evidence="1">The sequence shown here is derived from an EMBL/GenBank/DDBJ whole genome shotgun (WGS) entry which is preliminary data.</text>
</comment>
<dbReference type="EMBL" id="BGPR01074669">
    <property type="protein sequence ID" value="GBO46773.1"/>
    <property type="molecule type" value="Genomic_DNA"/>
</dbReference>
<evidence type="ECO:0000313" key="2">
    <source>
        <dbReference type="Proteomes" id="UP000499080"/>
    </source>
</evidence>
<dbReference type="Proteomes" id="UP000499080">
    <property type="component" value="Unassembled WGS sequence"/>
</dbReference>
<evidence type="ECO:0000313" key="1">
    <source>
        <dbReference type="EMBL" id="GBO46773.1"/>
    </source>
</evidence>
<keyword evidence="2" id="KW-1185">Reference proteome</keyword>
<gene>
    <name evidence="1" type="ORF">AVEN_12479_1</name>
</gene>
<protein>
    <submittedName>
        <fullName evidence="1">Uncharacterized protein</fullName>
    </submittedName>
</protein>
<proteinExistence type="predicted"/>
<reference evidence="1 2" key="1">
    <citation type="journal article" date="2019" name="Sci. Rep.">
        <title>Orb-weaving spider Araneus ventricosus genome elucidates the spidroin gene catalogue.</title>
        <authorList>
            <person name="Kono N."/>
            <person name="Nakamura H."/>
            <person name="Ohtoshi R."/>
            <person name="Moran D.A.P."/>
            <person name="Shinohara A."/>
            <person name="Yoshida Y."/>
            <person name="Fujiwara M."/>
            <person name="Mori M."/>
            <person name="Tomita M."/>
            <person name="Arakawa K."/>
        </authorList>
    </citation>
    <scope>NUCLEOTIDE SEQUENCE [LARGE SCALE GENOMIC DNA]</scope>
</reference>
<name>A0A4Y2XAX2_ARAVE</name>
<organism evidence="1 2">
    <name type="scientific">Araneus ventricosus</name>
    <name type="common">Orbweaver spider</name>
    <name type="synonym">Epeira ventricosa</name>
    <dbReference type="NCBI Taxonomy" id="182803"/>
    <lineage>
        <taxon>Eukaryota</taxon>
        <taxon>Metazoa</taxon>
        <taxon>Ecdysozoa</taxon>
        <taxon>Arthropoda</taxon>
        <taxon>Chelicerata</taxon>
        <taxon>Arachnida</taxon>
        <taxon>Araneae</taxon>
        <taxon>Araneomorphae</taxon>
        <taxon>Entelegynae</taxon>
        <taxon>Araneoidea</taxon>
        <taxon>Araneidae</taxon>
        <taxon>Araneus</taxon>
    </lineage>
</organism>
<dbReference type="AlphaFoldDB" id="A0A4Y2XAX2"/>